<dbReference type="RefSeq" id="WP_122908815.1">
    <property type="nucleotide sequence ID" value="NZ_CBCSBE010000006.1"/>
</dbReference>
<feature type="transmembrane region" description="Helical" evidence="7">
    <location>
        <begin position="131"/>
        <end position="151"/>
    </location>
</feature>
<organism evidence="9 10">
    <name type="scientific">Brevibacillus invocatus</name>
    <dbReference type="NCBI Taxonomy" id="173959"/>
    <lineage>
        <taxon>Bacteria</taxon>
        <taxon>Bacillati</taxon>
        <taxon>Bacillota</taxon>
        <taxon>Bacilli</taxon>
        <taxon>Bacillales</taxon>
        <taxon>Paenibacillaceae</taxon>
        <taxon>Brevibacillus</taxon>
    </lineage>
</organism>
<sequence length="267" mass="30749">MIRRITGAGMFGLAVLWMFPLLWALWTSFRPREHATSWSFSLDFTFDNYAKVWDAAPFAQYYLNTFLIVIGVLMAQIITATLAAYAFAKLRFWGRDVLFILFLVQIMVPADILIFPNYNVLRDLSLLDTKIGIMLPYFASAFGVFLLRQTFKTIPHELEEAARMEGCNWFQILWRVYVPLARPTYIAFGLVSVSYHWNNFMWPLIITNSVENRPLTVGLAIFAQSFETGAQWAEVSAATMMVIFPLLLAFLMFQRQFINSFIHSGGK</sequence>
<dbReference type="CDD" id="cd06261">
    <property type="entry name" value="TM_PBP2"/>
    <property type="match status" value="1"/>
</dbReference>
<keyword evidence="2 7" id="KW-0813">Transport</keyword>
<feature type="transmembrane region" description="Helical" evidence="7">
    <location>
        <begin position="235"/>
        <end position="253"/>
    </location>
</feature>
<dbReference type="GO" id="GO:0055085">
    <property type="term" value="P:transmembrane transport"/>
    <property type="evidence" value="ECO:0007669"/>
    <property type="project" value="InterPro"/>
</dbReference>
<evidence type="ECO:0000256" key="5">
    <source>
        <dbReference type="ARBA" id="ARBA00022989"/>
    </source>
</evidence>
<comment type="similarity">
    <text evidence="7">Belongs to the binding-protein-dependent transport system permease family.</text>
</comment>
<feature type="transmembrane region" description="Helical" evidence="7">
    <location>
        <begin position="172"/>
        <end position="195"/>
    </location>
</feature>
<dbReference type="PROSITE" id="PS50928">
    <property type="entry name" value="ABC_TM1"/>
    <property type="match status" value="1"/>
</dbReference>
<keyword evidence="5 7" id="KW-1133">Transmembrane helix</keyword>
<dbReference type="GO" id="GO:0005886">
    <property type="term" value="C:plasma membrane"/>
    <property type="evidence" value="ECO:0007669"/>
    <property type="project" value="UniProtKB-SubCell"/>
</dbReference>
<evidence type="ECO:0000259" key="8">
    <source>
        <dbReference type="PROSITE" id="PS50928"/>
    </source>
</evidence>
<accession>A0A3M8CFN0</accession>
<keyword evidence="10" id="KW-1185">Reference proteome</keyword>
<evidence type="ECO:0000256" key="1">
    <source>
        <dbReference type="ARBA" id="ARBA00004651"/>
    </source>
</evidence>
<feature type="transmembrane region" description="Helical" evidence="7">
    <location>
        <begin position="61"/>
        <end position="85"/>
    </location>
</feature>
<dbReference type="InterPro" id="IPR035906">
    <property type="entry name" value="MetI-like_sf"/>
</dbReference>
<dbReference type="InterPro" id="IPR000515">
    <property type="entry name" value="MetI-like"/>
</dbReference>
<gene>
    <name evidence="9" type="ORF">EDM52_09725</name>
</gene>
<dbReference type="EMBL" id="RHHR01000014">
    <property type="protein sequence ID" value="RNB74530.1"/>
    <property type="molecule type" value="Genomic_DNA"/>
</dbReference>
<dbReference type="PANTHER" id="PTHR43744">
    <property type="entry name" value="ABC TRANSPORTER PERMEASE PROTEIN MG189-RELATED-RELATED"/>
    <property type="match status" value="1"/>
</dbReference>
<evidence type="ECO:0000313" key="9">
    <source>
        <dbReference type="EMBL" id="RNB74530.1"/>
    </source>
</evidence>
<keyword evidence="3" id="KW-1003">Cell membrane</keyword>
<evidence type="ECO:0000256" key="7">
    <source>
        <dbReference type="RuleBase" id="RU363032"/>
    </source>
</evidence>
<protein>
    <submittedName>
        <fullName evidence="9">Carbohydrate ABC transporter permease</fullName>
    </submittedName>
</protein>
<dbReference type="AlphaFoldDB" id="A0A3M8CFN0"/>
<keyword evidence="6 7" id="KW-0472">Membrane</keyword>
<comment type="caution">
    <text evidence="9">The sequence shown here is derived from an EMBL/GenBank/DDBJ whole genome shotgun (WGS) entry which is preliminary data.</text>
</comment>
<proteinExistence type="inferred from homology"/>
<dbReference type="Pfam" id="PF00528">
    <property type="entry name" value="BPD_transp_1"/>
    <property type="match status" value="1"/>
</dbReference>
<evidence type="ECO:0000256" key="2">
    <source>
        <dbReference type="ARBA" id="ARBA00022448"/>
    </source>
</evidence>
<evidence type="ECO:0000256" key="3">
    <source>
        <dbReference type="ARBA" id="ARBA00022475"/>
    </source>
</evidence>
<evidence type="ECO:0000256" key="6">
    <source>
        <dbReference type="ARBA" id="ARBA00023136"/>
    </source>
</evidence>
<dbReference type="SUPFAM" id="SSF161098">
    <property type="entry name" value="MetI-like"/>
    <property type="match status" value="1"/>
</dbReference>
<comment type="subcellular location">
    <subcellularLocation>
        <location evidence="1 7">Cell membrane</location>
        <topology evidence="1 7">Multi-pass membrane protein</topology>
    </subcellularLocation>
</comment>
<feature type="transmembrane region" description="Helical" evidence="7">
    <location>
        <begin position="97"/>
        <end position="119"/>
    </location>
</feature>
<dbReference type="Proteomes" id="UP000282028">
    <property type="component" value="Unassembled WGS sequence"/>
</dbReference>
<name>A0A3M8CFN0_9BACL</name>
<reference evidence="9 10" key="1">
    <citation type="submission" date="2018-10" db="EMBL/GenBank/DDBJ databases">
        <title>Phylogenomics of Brevibacillus.</title>
        <authorList>
            <person name="Dunlap C."/>
        </authorList>
    </citation>
    <scope>NUCLEOTIDE SEQUENCE [LARGE SCALE GENOMIC DNA]</scope>
    <source>
        <strain evidence="9 10">JCM 12215</strain>
    </source>
</reference>
<dbReference type="Gene3D" id="1.10.3720.10">
    <property type="entry name" value="MetI-like"/>
    <property type="match status" value="1"/>
</dbReference>
<evidence type="ECO:0000256" key="4">
    <source>
        <dbReference type="ARBA" id="ARBA00022692"/>
    </source>
</evidence>
<keyword evidence="4 7" id="KW-0812">Transmembrane</keyword>
<feature type="domain" description="ABC transmembrane type-1" evidence="8">
    <location>
        <begin position="62"/>
        <end position="253"/>
    </location>
</feature>
<dbReference type="OrthoDB" id="9771544at2"/>
<dbReference type="PANTHER" id="PTHR43744:SF3">
    <property type="entry name" value="LACTOSE TRANSPORT SYSTEM PERMEASE PROTEIN LACG"/>
    <property type="match status" value="1"/>
</dbReference>
<evidence type="ECO:0000313" key="10">
    <source>
        <dbReference type="Proteomes" id="UP000282028"/>
    </source>
</evidence>
<feature type="transmembrane region" description="Helical" evidence="7">
    <location>
        <begin position="7"/>
        <end position="26"/>
    </location>
</feature>